<protein>
    <submittedName>
        <fullName evidence="2">Uncharacterized protein</fullName>
    </submittedName>
</protein>
<gene>
    <name evidence="2" type="ORF">DPMN_168236</name>
</gene>
<sequence length="66" mass="7148">MFEGLLTGAVLISSVLSATSVCPHESGYRKWSNPGGWTGGKANSSFLSQYCAFWVVDTVLIMIFDN</sequence>
<dbReference type="EMBL" id="JAIWYP010000008">
    <property type="protein sequence ID" value="KAH3790041.1"/>
    <property type="molecule type" value="Genomic_DNA"/>
</dbReference>
<evidence type="ECO:0000256" key="1">
    <source>
        <dbReference type="SAM" id="SignalP"/>
    </source>
</evidence>
<evidence type="ECO:0000313" key="2">
    <source>
        <dbReference type="EMBL" id="KAH3790041.1"/>
    </source>
</evidence>
<evidence type="ECO:0000313" key="3">
    <source>
        <dbReference type="Proteomes" id="UP000828390"/>
    </source>
</evidence>
<reference evidence="2" key="1">
    <citation type="journal article" date="2019" name="bioRxiv">
        <title>The Genome of the Zebra Mussel, Dreissena polymorpha: A Resource for Invasive Species Research.</title>
        <authorList>
            <person name="McCartney M.A."/>
            <person name="Auch B."/>
            <person name="Kono T."/>
            <person name="Mallez S."/>
            <person name="Zhang Y."/>
            <person name="Obille A."/>
            <person name="Becker A."/>
            <person name="Abrahante J.E."/>
            <person name="Garbe J."/>
            <person name="Badalamenti J.P."/>
            <person name="Herman A."/>
            <person name="Mangelson H."/>
            <person name="Liachko I."/>
            <person name="Sullivan S."/>
            <person name="Sone E.D."/>
            <person name="Koren S."/>
            <person name="Silverstein K.A.T."/>
            <person name="Beckman K.B."/>
            <person name="Gohl D.M."/>
        </authorList>
    </citation>
    <scope>NUCLEOTIDE SEQUENCE</scope>
    <source>
        <strain evidence="2">Duluth1</strain>
        <tissue evidence="2">Whole animal</tissue>
    </source>
</reference>
<name>A0A9D4IVR1_DREPO</name>
<feature type="signal peptide" evidence="1">
    <location>
        <begin position="1"/>
        <end position="17"/>
    </location>
</feature>
<keyword evidence="3" id="KW-1185">Reference proteome</keyword>
<comment type="caution">
    <text evidence="2">The sequence shown here is derived from an EMBL/GenBank/DDBJ whole genome shotgun (WGS) entry which is preliminary data.</text>
</comment>
<feature type="chain" id="PRO_5038801204" evidence="1">
    <location>
        <begin position="18"/>
        <end position="66"/>
    </location>
</feature>
<proteinExistence type="predicted"/>
<dbReference type="Proteomes" id="UP000828390">
    <property type="component" value="Unassembled WGS sequence"/>
</dbReference>
<dbReference type="AlphaFoldDB" id="A0A9D4IVR1"/>
<organism evidence="2 3">
    <name type="scientific">Dreissena polymorpha</name>
    <name type="common">Zebra mussel</name>
    <name type="synonym">Mytilus polymorpha</name>
    <dbReference type="NCBI Taxonomy" id="45954"/>
    <lineage>
        <taxon>Eukaryota</taxon>
        <taxon>Metazoa</taxon>
        <taxon>Spiralia</taxon>
        <taxon>Lophotrochozoa</taxon>
        <taxon>Mollusca</taxon>
        <taxon>Bivalvia</taxon>
        <taxon>Autobranchia</taxon>
        <taxon>Heteroconchia</taxon>
        <taxon>Euheterodonta</taxon>
        <taxon>Imparidentia</taxon>
        <taxon>Neoheterodontei</taxon>
        <taxon>Myida</taxon>
        <taxon>Dreissenoidea</taxon>
        <taxon>Dreissenidae</taxon>
        <taxon>Dreissena</taxon>
    </lineage>
</organism>
<accession>A0A9D4IVR1</accession>
<keyword evidence="1" id="KW-0732">Signal</keyword>
<reference evidence="2" key="2">
    <citation type="submission" date="2020-11" db="EMBL/GenBank/DDBJ databases">
        <authorList>
            <person name="McCartney M.A."/>
            <person name="Auch B."/>
            <person name="Kono T."/>
            <person name="Mallez S."/>
            <person name="Becker A."/>
            <person name="Gohl D.M."/>
            <person name="Silverstein K.A.T."/>
            <person name="Koren S."/>
            <person name="Bechman K.B."/>
            <person name="Herman A."/>
            <person name="Abrahante J.E."/>
            <person name="Garbe J."/>
        </authorList>
    </citation>
    <scope>NUCLEOTIDE SEQUENCE</scope>
    <source>
        <strain evidence="2">Duluth1</strain>
        <tissue evidence="2">Whole animal</tissue>
    </source>
</reference>